<organism evidence="1">
    <name type="scientific">marine sediment metagenome</name>
    <dbReference type="NCBI Taxonomy" id="412755"/>
    <lineage>
        <taxon>unclassified sequences</taxon>
        <taxon>metagenomes</taxon>
        <taxon>ecological metagenomes</taxon>
    </lineage>
</organism>
<dbReference type="EMBL" id="LAZR01004863">
    <property type="protein sequence ID" value="KKN04930.1"/>
    <property type="molecule type" value="Genomic_DNA"/>
</dbReference>
<gene>
    <name evidence="1" type="ORF">LCGC14_1092460</name>
</gene>
<sequence>MTDHSKPLKDGQRERYARNLAKGGTADHAAFKAAGFKGNRANAARCKKRPDMVARVAYLRGRAARRTGYDIEAATDELEDARKLAELGNNPAVMVSASMGKAKVNGLLVETHKHTGADGETLPVTFIMNVEK</sequence>
<comment type="caution">
    <text evidence="1">The sequence shown here is derived from an EMBL/GenBank/DDBJ whole genome shotgun (WGS) entry which is preliminary data.</text>
</comment>
<accession>A0A0F9MC05</accession>
<dbReference type="AlphaFoldDB" id="A0A0F9MC05"/>
<name>A0A0F9MC05_9ZZZZ</name>
<evidence type="ECO:0008006" key="2">
    <source>
        <dbReference type="Google" id="ProtNLM"/>
    </source>
</evidence>
<reference evidence="1" key="1">
    <citation type="journal article" date="2015" name="Nature">
        <title>Complex archaea that bridge the gap between prokaryotes and eukaryotes.</title>
        <authorList>
            <person name="Spang A."/>
            <person name="Saw J.H."/>
            <person name="Jorgensen S.L."/>
            <person name="Zaremba-Niedzwiedzka K."/>
            <person name="Martijn J."/>
            <person name="Lind A.E."/>
            <person name="van Eijk R."/>
            <person name="Schleper C."/>
            <person name="Guy L."/>
            <person name="Ettema T.J."/>
        </authorList>
    </citation>
    <scope>NUCLEOTIDE SEQUENCE</scope>
</reference>
<evidence type="ECO:0000313" key="1">
    <source>
        <dbReference type="EMBL" id="KKN04930.1"/>
    </source>
</evidence>
<protein>
    <recommendedName>
        <fullName evidence="2">Terminase small subunit</fullName>
    </recommendedName>
</protein>
<proteinExistence type="predicted"/>